<comment type="caution">
    <text evidence="6">The sequence shown here is derived from an EMBL/GenBank/DDBJ whole genome shotgun (WGS) entry which is preliminary data.</text>
</comment>
<dbReference type="InterPro" id="IPR009057">
    <property type="entry name" value="Homeodomain-like_sf"/>
</dbReference>
<dbReference type="Pfam" id="PF02909">
    <property type="entry name" value="TetR_C_1"/>
    <property type="match status" value="1"/>
</dbReference>
<dbReference type="PANTHER" id="PTHR30055:SF151">
    <property type="entry name" value="TRANSCRIPTIONAL REGULATORY PROTEIN"/>
    <property type="match status" value="1"/>
</dbReference>
<keyword evidence="7" id="KW-1185">Reference proteome</keyword>
<evidence type="ECO:0000256" key="2">
    <source>
        <dbReference type="ARBA" id="ARBA00023125"/>
    </source>
</evidence>
<dbReference type="InterPro" id="IPR004111">
    <property type="entry name" value="Repressor_TetR_C"/>
</dbReference>
<dbReference type="PROSITE" id="PS50977">
    <property type="entry name" value="HTH_TETR_2"/>
    <property type="match status" value="1"/>
</dbReference>
<dbReference type="Proteomes" id="UP001611415">
    <property type="component" value="Unassembled WGS sequence"/>
</dbReference>
<dbReference type="Gene3D" id="1.10.10.60">
    <property type="entry name" value="Homeodomain-like"/>
    <property type="match status" value="1"/>
</dbReference>
<gene>
    <name evidence="6" type="ORF">ACH49W_33835</name>
</gene>
<accession>A0ABW7XBJ8</accession>
<evidence type="ECO:0000256" key="4">
    <source>
        <dbReference type="PROSITE-ProRule" id="PRU00335"/>
    </source>
</evidence>
<feature type="domain" description="HTH tetR-type" evidence="5">
    <location>
        <begin position="52"/>
        <end position="112"/>
    </location>
</feature>
<dbReference type="InterPro" id="IPR050109">
    <property type="entry name" value="HTH-type_TetR-like_transc_reg"/>
</dbReference>
<dbReference type="PRINTS" id="PR00455">
    <property type="entry name" value="HTHTETR"/>
</dbReference>
<dbReference type="PANTHER" id="PTHR30055">
    <property type="entry name" value="HTH-TYPE TRANSCRIPTIONAL REGULATOR RUTR"/>
    <property type="match status" value="1"/>
</dbReference>
<evidence type="ECO:0000313" key="6">
    <source>
        <dbReference type="EMBL" id="MFI2478364.1"/>
    </source>
</evidence>
<dbReference type="EMBL" id="JBIRYO010000037">
    <property type="protein sequence ID" value="MFI2478364.1"/>
    <property type="molecule type" value="Genomic_DNA"/>
</dbReference>
<dbReference type="RefSeq" id="WP_397095857.1">
    <property type="nucleotide sequence ID" value="NZ_JBIRYO010000037.1"/>
</dbReference>
<dbReference type="InterPro" id="IPR036271">
    <property type="entry name" value="Tet_transcr_reg_TetR-rel_C_sf"/>
</dbReference>
<keyword evidence="2 4" id="KW-0238">DNA-binding</keyword>
<proteinExistence type="predicted"/>
<name>A0ABW7XBJ8_9NOCA</name>
<evidence type="ECO:0000259" key="5">
    <source>
        <dbReference type="PROSITE" id="PS50977"/>
    </source>
</evidence>
<sequence length="269" mass="29739">MSKSPPCAACGRALIQPSRGRRRRYCSRSCQARAYRARRDRRVPAARPRPARLTAVGIARTAVELTDREGIDRLTMRRLASELGVATAALYRHFPDRQALLTAMTELVLAESPPPAEPLDWRAALAHEAEQEWRLYQRHPWLLPVLARSRPPVGPALFDILERSFTALDELGLSRDDALAVYLACSGLVQGLALLWSADRGGRSVGTEPQADLAMAPAEMVDLIVARPVLRKLFASGPPDPELDFDQLVRQGVGLLLDGVAMRRPKKTE</sequence>
<dbReference type="InterPro" id="IPR001647">
    <property type="entry name" value="HTH_TetR"/>
</dbReference>
<reference evidence="6 7" key="1">
    <citation type="submission" date="2024-10" db="EMBL/GenBank/DDBJ databases">
        <title>The Natural Products Discovery Center: Release of the First 8490 Sequenced Strains for Exploring Actinobacteria Biosynthetic Diversity.</title>
        <authorList>
            <person name="Kalkreuter E."/>
            <person name="Kautsar S.A."/>
            <person name="Yang D."/>
            <person name="Bader C.D."/>
            <person name="Teijaro C.N."/>
            <person name="Fluegel L."/>
            <person name="Davis C.M."/>
            <person name="Simpson J.R."/>
            <person name="Lauterbach L."/>
            <person name="Steele A.D."/>
            <person name="Gui C."/>
            <person name="Meng S."/>
            <person name="Li G."/>
            <person name="Viehrig K."/>
            <person name="Ye F."/>
            <person name="Su P."/>
            <person name="Kiefer A.F."/>
            <person name="Nichols A."/>
            <person name="Cepeda A.J."/>
            <person name="Yan W."/>
            <person name="Fan B."/>
            <person name="Jiang Y."/>
            <person name="Adhikari A."/>
            <person name="Zheng C.-J."/>
            <person name="Schuster L."/>
            <person name="Cowan T.M."/>
            <person name="Smanski M.J."/>
            <person name="Chevrette M.G."/>
            <person name="De Carvalho L.P.S."/>
            <person name="Shen B."/>
        </authorList>
    </citation>
    <scope>NUCLEOTIDE SEQUENCE [LARGE SCALE GENOMIC DNA]</scope>
    <source>
        <strain evidence="6 7">NPDC019275</strain>
    </source>
</reference>
<evidence type="ECO:0000256" key="3">
    <source>
        <dbReference type="ARBA" id="ARBA00023163"/>
    </source>
</evidence>
<dbReference type="Gene3D" id="1.10.357.10">
    <property type="entry name" value="Tetracycline Repressor, domain 2"/>
    <property type="match status" value="1"/>
</dbReference>
<keyword evidence="3" id="KW-0804">Transcription</keyword>
<protein>
    <submittedName>
        <fullName evidence="6">TetR/AcrR family transcriptional regulator</fullName>
    </submittedName>
</protein>
<keyword evidence="1" id="KW-0805">Transcription regulation</keyword>
<dbReference type="SUPFAM" id="SSF46689">
    <property type="entry name" value="Homeodomain-like"/>
    <property type="match status" value="1"/>
</dbReference>
<evidence type="ECO:0000313" key="7">
    <source>
        <dbReference type="Proteomes" id="UP001611415"/>
    </source>
</evidence>
<dbReference type="SUPFAM" id="SSF48498">
    <property type="entry name" value="Tetracyclin repressor-like, C-terminal domain"/>
    <property type="match status" value="1"/>
</dbReference>
<evidence type="ECO:0000256" key="1">
    <source>
        <dbReference type="ARBA" id="ARBA00023015"/>
    </source>
</evidence>
<dbReference type="Pfam" id="PF00440">
    <property type="entry name" value="TetR_N"/>
    <property type="match status" value="1"/>
</dbReference>
<feature type="DNA-binding region" description="H-T-H motif" evidence="4">
    <location>
        <begin position="75"/>
        <end position="94"/>
    </location>
</feature>
<organism evidence="6 7">
    <name type="scientific">Nocardia xishanensis</name>
    <dbReference type="NCBI Taxonomy" id="238964"/>
    <lineage>
        <taxon>Bacteria</taxon>
        <taxon>Bacillati</taxon>
        <taxon>Actinomycetota</taxon>
        <taxon>Actinomycetes</taxon>
        <taxon>Mycobacteriales</taxon>
        <taxon>Nocardiaceae</taxon>
        <taxon>Nocardia</taxon>
    </lineage>
</organism>